<dbReference type="InterPro" id="IPR032508">
    <property type="entry name" value="FecR_C"/>
</dbReference>
<name>A0A1C4AUN8_9BACT</name>
<dbReference type="Gene3D" id="2.60.120.1440">
    <property type="match status" value="1"/>
</dbReference>
<feature type="domain" description="FecR protein" evidence="2">
    <location>
        <begin position="186"/>
        <end position="282"/>
    </location>
</feature>
<evidence type="ECO:0000256" key="1">
    <source>
        <dbReference type="SAM" id="Phobius"/>
    </source>
</evidence>
<dbReference type="AlphaFoldDB" id="A0A1C4AUN8"/>
<dbReference type="Proteomes" id="UP000242818">
    <property type="component" value="Unassembled WGS sequence"/>
</dbReference>
<evidence type="ECO:0000259" key="2">
    <source>
        <dbReference type="Pfam" id="PF04773"/>
    </source>
</evidence>
<feature type="domain" description="Protein FecR C-terminal" evidence="3">
    <location>
        <begin position="323"/>
        <end position="388"/>
    </location>
</feature>
<organism evidence="4 5">
    <name type="scientific">Chitinophaga costaii</name>
    <dbReference type="NCBI Taxonomy" id="1335309"/>
    <lineage>
        <taxon>Bacteria</taxon>
        <taxon>Pseudomonadati</taxon>
        <taxon>Bacteroidota</taxon>
        <taxon>Chitinophagia</taxon>
        <taxon>Chitinophagales</taxon>
        <taxon>Chitinophagaceae</taxon>
        <taxon>Chitinophaga</taxon>
    </lineage>
</organism>
<dbReference type="PANTHER" id="PTHR30273">
    <property type="entry name" value="PERIPLASMIC SIGNAL SENSOR AND SIGMA FACTOR ACTIVATOR FECR-RELATED"/>
    <property type="match status" value="1"/>
</dbReference>
<evidence type="ECO:0000259" key="3">
    <source>
        <dbReference type="Pfam" id="PF16344"/>
    </source>
</evidence>
<reference evidence="4 5" key="1">
    <citation type="submission" date="2016-08" db="EMBL/GenBank/DDBJ databases">
        <authorList>
            <person name="Seilhamer J.J."/>
        </authorList>
    </citation>
    <scope>NUCLEOTIDE SEQUENCE [LARGE SCALE GENOMIC DNA]</scope>
    <source>
        <strain evidence="4 5">A37T2</strain>
    </source>
</reference>
<proteinExistence type="predicted"/>
<dbReference type="PANTHER" id="PTHR30273:SF2">
    <property type="entry name" value="PROTEIN FECR"/>
    <property type="match status" value="1"/>
</dbReference>
<dbReference type="InterPro" id="IPR012373">
    <property type="entry name" value="Ferrdict_sens_TM"/>
</dbReference>
<dbReference type="Gene3D" id="3.55.50.30">
    <property type="match status" value="1"/>
</dbReference>
<accession>A0A1C4AUN8</accession>
<dbReference type="OrthoDB" id="625797at2"/>
<keyword evidence="1" id="KW-1133">Transmembrane helix</keyword>
<keyword evidence="5" id="KW-1185">Reference proteome</keyword>
<sequence length="392" mass="43128">MENETEHIRQLCRLYASNQATDAQVKELFRFLEDPENDAASRELVLRTMDTTLVPGEEAAVLEDKEQMWQNMLQASDSLREQWGKRKRRRVMMLPWLAAAAVITGIIVFMYVDRRPAPRIVATLDVPAGGNKAILTLSDGSTITLDSAGNGTIARQGPVAIVKSANGAVYYDTKDAGAADRVMMNKIATPVGGQYQVSLPDGSKVWLNAASSVTYPAAFTDRERKISVTGEVYIAVANDAAHPFAVAIPGHSGIEVLGTSFNINAYGDEGNTKTTLIEGRIKMTGSNVILKPGEQAVESDNEPLSIHPRVNVEKEIAWKNGIFYFEDASLPQVMKQLERWYNIKVLYKGTIPALMINGKMDRNISLQGVMDFLTKMGVNYTLKDRTLLVTGN</sequence>
<dbReference type="InterPro" id="IPR006860">
    <property type="entry name" value="FecR"/>
</dbReference>
<dbReference type="EMBL" id="FMAR01000002">
    <property type="protein sequence ID" value="SCB98309.1"/>
    <property type="molecule type" value="Genomic_DNA"/>
</dbReference>
<keyword evidence="1" id="KW-0472">Membrane</keyword>
<dbReference type="RefSeq" id="WP_089709415.1">
    <property type="nucleotide sequence ID" value="NZ_FMAR01000002.1"/>
</dbReference>
<dbReference type="Pfam" id="PF16344">
    <property type="entry name" value="FecR_C"/>
    <property type="match status" value="1"/>
</dbReference>
<feature type="transmembrane region" description="Helical" evidence="1">
    <location>
        <begin position="93"/>
        <end position="112"/>
    </location>
</feature>
<dbReference type="GO" id="GO:0016989">
    <property type="term" value="F:sigma factor antagonist activity"/>
    <property type="evidence" value="ECO:0007669"/>
    <property type="project" value="TreeGrafter"/>
</dbReference>
<protein>
    <submittedName>
        <fullName evidence="4">FecR family protein</fullName>
    </submittedName>
</protein>
<evidence type="ECO:0000313" key="4">
    <source>
        <dbReference type="EMBL" id="SCB98309.1"/>
    </source>
</evidence>
<gene>
    <name evidence="4" type="ORF">GA0116948_102293</name>
</gene>
<keyword evidence="1" id="KW-0812">Transmembrane</keyword>
<dbReference type="Pfam" id="PF04773">
    <property type="entry name" value="FecR"/>
    <property type="match status" value="1"/>
</dbReference>
<dbReference type="STRING" id="1335309.GA0116948_102293"/>
<evidence type="ECO:0000313" key="5">
    <source>
        <dbReference type="Proteomes" id="UP000242818"/>
    </source>
</evidence>